<dbReference type="GO" id="GO:0000270">
    <property type="term" value="P:peptidoglycan metabolic process"/>
    <property type="evidence" value="ECO:0007669"/>
    <property type="project" value="UniProtKB-UniRule"/>
</dbReference>
<evidence type="ECO:0000256" key="3">
    <source>
        <dbReference type="ARBA" id="ARBA00023316"/>
    </source>
</evidence>
<dbReference type="HAMAP" id="MF_02071">
    <property type="entry name" value="RlpA"/>
    <property type="match status" value="1"/>
</dbReference>
<keyword evidence="4" id="KW-1003">Cell membrane</keyword>
<dbReference type="PROSITE" id="PS51257">
    <property type="entry name" value="PROKAR_LIPOPROTEIN"/>
    <property type="match status" value="1"/>
</dbReference>
<evidence type="ECO:0000256" key="4">
    <source>
        <dbReference type="HAMAP-Rule" id="MF_02071"/>
    </source>
</evidence>
<dbReference type="PROSITE" id="PS51724">
    <property type="entry name" value="SPOR"/>
    <property type="match status" value="1"/>
</dbReference>
<comment type="function">
    <text evidence="4">Lytic transglycosylase with a strong preference for naked glycan strands that lack stem peptides.</text>
</comment>
<keyword evidence="1" id="KW-0732">Signal</keyword>
<dbReference type="PANTHER" id="PTHR34183">
    <property type="entry name" value="ENDOLYTIC PEPTIDOGLYCAN TRANSGLYCOSYLASE RLPA"/>
    <property type="match status" value="1"/>
</dbReference>
<evidence type="ECO:0000259" key="7">
    <source>
        <dbReference type="PROSITE" id="PS51724"/>
    </source>
</evidence>
<dbReference type="InterPro" id="IPR009009">
    <property type="entry name" value="RlpA-like_DPBB"/>
</dbReference>
<keyword evidence="3 4" id="KW-0961">Cell wall biogenesis/degradation</keyword>
<dbReference type="InterPro" id="IPR012997">
    <property type="entry name" value="RplA"/>
</dbReference>
<dbReference type="GO" id="GO:0042834">
    <property type="term" value="F:peptidoglycan binding"/>
    <property type="evidence" value="ECO:0007669"/>
    <property type="project" value="InterPro"/>
</dbReference>
<comment type="subcellular location">
    <subcellularLocation>
        <location evidence="4">Cell membrane</location>
        <topology evidence="4">Lipid-anchor</topology>
    </subcellularLocation>
</comment>
<evidence type="ECO:0000313" key="8">
    <source>
        <dbReference type="EMBL" id="SEL25459.1"/>
    </source>
</evidence>
<accession>A0A1H7NQ91</accession>
<keyword evidence="4 8" id="KW-0449">Lipoprotein</keyword>
<dbReference type="PANTHER" id="PTHR34183:SF1">
    <property type="entry name" value="ENDOLYTIC PEPTIDOGLYCAN TRANSGLYCOSYLASE RLPA"/>
    <property type="match status" value="1"/>
</dbReference>
<name>A0A1H7NQ91_9GAMM</name>
<evidence type="ECO:0000256" key="1">
    <source>
        <dbReference type="ARBA" id="ARBA00022729"/>
    </source>
</evidence>
<dbReference type="InterPro" id="IPR034718">
    <property type="entry name" value="RlpA"/>
</dbReference>
<reference evidence="9" key="1">
    <citation type="submission" date="2016-10" db="EMBL/GenBank/DDBJ databases">
        <authorList>
            <person name="Varghese N."/>
            <person name="Submissions S."/>
        </authorList>
    </citation>
    <scope>NUCLEOTIDE SEQUENCE [LARGE SCALE GENOMIC DNA]</scope>
    <source>
        <strain evidence="9">DSM 241</strain>
    </source>
</reference>
<organism evidence="8 9">
    <name type="scientific">Ectothiorhodospira marina</name>
    <dbReference type="NCBI Taxonomy" id="1396821"/>
    <lineage>
        <taxon>Bacteria</taxon>
        <taxon>Pseudomonadati</taxon>
        <taxon>Pseudomonadota</taxon>
        <taxon>Gammaproteobacteria</taxon>
        <taxon>Chromatiales</taxon>
        <taxon>Ectothiorhodospiraceae</taxon>
        <taxon>Ectothiorhodospira</taxon>
    </lineage>
</organism>
<dbReference type="Gene3D" id="2.40.40.10">
    <property type="entry name" value="RlpA-like domain"/>
    <property type="match status" value="1"/>
</dbReference>
<dbReference type="STRING" id="1396821.SAMN05444515_11257"/>
<feature type="region of interest" description="Disordered" evidence="6">
    <location>
        <begin position="179"/>
        <end position="206"/>
    </location>
</feature>
<dbReference type="SUPFAM" id="SSF50685">
    <property type="entry name" value="Barwin-like endoglucanases"/>
    <property type="match status" value="1"/>
</dbReference>
<dbReference type="Proteomes" id="UP000199256">
    <property type="component" value="Unassembled WGS sequence"/>
</dbReference>
<dbReference type="AlphaFoldDB" id="A0A1H7NQ91"/>
<keyword evidence="4" id="KW-0472">Membrane</keyword>
<dbReference type="GO" id="GO:0005886">
    <property type="term" value="C:plasma membrane"/>
    <property type="evidence" value="ECO:0007669"/>
    <property type="project" value="UniProtKB-SubCell"/>
</dbReference>
<keyword evidence="2 4" id="KW-0456">Lyase</keyword>
<gene>
    <name evidence="4" type="primary">rlpA</name>
    <name evidence="8" type="ORF">SAMN05444515_11257</name>
</gene>
<dbReference type="CDD" id="cd22268">
    <property type="entry name" value="DPBB_RlpA-like"/>
    <property type="match status" value="1"/>
</dbReference>
<comment type="similarity">
    <text evidence="4 5">Belongs to the RlpA family.</text>
</comment>
<dbReference type="GO" id="GO:0008932">
    <property type="term" value="F:lytic endotransglycosylase activity"/>
    <property type="evidence" value="ECO:0007669"/>
    <property type="project" value="UniProtKB-UniRule"/>
</dbReference>
<protein>
    <recommendedName>
        <fullName evidence="4">Endolytic peptidoglycan transglycosylase RlpA</fullName>
        <ecNumber evidence="4">4.2.2.-</ecNumber>
    </recommendedName>
</protein>
<dbReference type="InterPro" id="IPR036680">
    <property type="entry name" value="SPOR-like_sf"/>
</dbReference>
<dbReference type="InterPro" id="IPR007730">
    <property type="entry name" value="SPOR-like_dom"/>
</dbReference>
<feature type="domain" description="SPOR" evidence="7">
    <location>
        <begin position="214"/>
        <end position="294"/>
    </location>
</feature>
<proteinExistence type="inferred from homology"/>
<dbReference type="InterPro" id="IPR036908">
    <property type="entry name" value="RlpA-like_sf"/>
</dbReference>
<evidence type="ECO:0000256" key="2">
    <source>
        <dbReference type="ARBA" id="ARBA00023239"/>
    </source>
</evidence>
<dbReference type="Pfam" id="PF03330">
    <property type="entry name" value="DPBB_1"/>
    <property type="match status" value="1"/>
</dbReference>
<evidence type="ECO:0000313" key="9">
    <source>
        <dbReference type="Proteomes" id="UP000199256"/>
    </source>
</evidence>
<dbReference type="Gene3D" id="3.30.70.1070">
    <property type="entry name" value="Sporulation related repeat"/>
    <property type="match status" value="1"/>
</dbReference>
<dbReference type="FunFam" id="2.40.40.10:FF:000003">
    <property type="entry name" value="Endolytic peptidoglycan transglycosylase RlpA"/>
    <property type="match status" value="1"/>
</dbReference>
<dbReference type="RefSeq" id="WP_245740797.1">
    <property type="nucleotide sequence ID" value="NZ_FOAA01000012.1"/>
</dbReference>
<keyword evidence="9" id="KW-1185">Reference proteome</keyword>
<dbReference type="EC" id="4.2.2.-" evidence="4"/>
<keyword evidence="4" id="KW-0564">Palmitate</keyword>
<dbReference type="GO" id="GO:0009279">
    <property type="term" value="C:cell outer membrane"/>
    <property type="evidence" value="ECO:0007669"/>
    <property type="project" value="TreeGrafter"/>
</dbReference>
<evidence type="ECO:0000256" key="6">
    <source>
        <dbReference type="SAM" id="MobiDB-lite"/>
    </source>
</evidence>
<sequence length="294" mass="31776">MNPRGPVRALLLVLVVGVLTACGGPRGPVSGDRAPHPSQVPDLAAVQEPTPQPEPPSRYGNPESYEVFGRRYVTLASAEGYRERGIASWYGTKFHGRRTSSGEPYDMYAMTAAHTTLPLPTYARVTNLENGRSVVVRVNDRGPFANDRIIDLSYAAAHRIDMINQGTARVEVEALEPYPVSGGQQQAARPPAATNDTGEGGPTPVPLLQSLPSQASVGQVFVQVGAFASRINAERLQDRLRARGLGPVAVTESRVEDRRLYRVRLGPKVDEARAAEVGRILEGMGITDFRIVSD</sequence>
<dbReference type="GO" id="GO:0071555">
    <property type="term" value="P:cell wall organization"/>
    <property type="evidence" value="ECO:0007669"/>
    <property type="project" value="UniProtKB-KW"/>
</dbReference>
<dbReference type="EMBL" id="FOAA01000012">
    <property type="protein sequence ID" value="SEL25459.1"/>
    <property type="molecule type" value="Genomic_DNA"/>
</dbReference>
<dbReference type="NCBIfam" id="TIGR00413">
    <property type="entry name" value="rlpA"/>
    <property type="match status" value="1"/>
</dbReference>
<dbReference type="Pfam" id="PF05036">
    <property type="entry name" value="SPOR"/>
    <property type="match status" value="1"/>
</dbReference>
<feature type="compositionally biased region" description="Low complexity" evidence="6">
    <location>
        <begin position="184"/>
        <end position="193"/>
    </location>
</feature>
<dbReference type="SUPFAM" id="SSF110997">
    <property type="entry name" value="Sporulation related repeat"/>
    <property type="match status" value="1"/>
</dbReference>
<evidence type="ECO:0000256" key="5">
    <source>
        <dbReference type="RuleBase" id="RU003495"/>
    </source>
</evidence>